<protein>
    <submittedName>
        <fullName evidence="3">Pre-mRNA-processing protein 40B (AtPRP40b)</fullName>
    </submittedName>
</protein>
<reference evidence="3 4" key="1">
    <citation type="submission" date="2024-02" db="EMBL/GenBank/DDBJ databases">
        <authorList>
            <person name="Chen Y."/>
            <person name="Shah S."/>
            <person name="Dougan E. K."/>
            <person name="Thang M."/>
            <person name="Chan C."/>
        </authorList>
    </citation>
    <scope>NUCLEOTIDE SEQUENCE [LARGE SCALE GENOMIC DNA]</scope>
</reference>
<organism evidence="3 4">
    <name type="scientific">Durusdinium trenchii</name>
    <dbReference type="NCBI Taxonomy" id="1381693"/>
    <lineage>
        <taxon>Eukaryota</taxon>
        <taxon>Sar</taxon>
        <taxon>Alveolata</taxon>
        <taxon>Dinophyceae</taxon>
        <taxon>Suessiales</taxon>
        <taxon>Symbiodiniaceae</taxon>
        <taxon>Durusdinium</taxon>
    </lineage>
</organism>
<feature type="domain" description="WW" evidence="2">
    <location>
        <begin position="57"/>
        <end position="84"/>
    </location>
</feature>
<comment type="caution">
    <text evidence="3">The sequence shown here is derived from an EMBL/GenBank/DDBJ whole genome shotgun (WGS) entry which is preliminary data.</text>
</comment>
<feature type="compositionally biased region" description="Basic and acidic residues" evidence="1">
    <location>
        <begin position="123"/>
        <end position="132"/>
    </location>
</feature>
<evidence type="ECO:0000313" key="3">
    <source>
        <dbReference type="EMBL" id="CAK9093664.1"/>
    </source>
</evidence>
<dbReference type="SUPFAM" id="SSF51045">
    <property type="entry name" value="WW domain"/>
    <property type="match status" value="2"/>
</dbReference>
<evidence type="ECO:0000256" key="1">
    <source>
        <dbReference type="SAM" id="MobiDB-lite"/>
    </source>
</evidence>
<feature type="compositionally biased region" description="Basic and acidic residues" evidence="1">
    <location>
        <begin position="104"/>
        <end position="114"/>
    </location>
</feature>
<keyword evidence="4" id="KW-1185">Reference proteome</keyword>
<evidence type="ECO:0000259" key="2">
    <source>
        <dbReference type="PROSITE" id="PS50020"/>
    </source>
</evidence>
<evidence type="ECO:0000313" key="4">
    <source>
        <dbReference type="Proteomes" id="UP001642464"/>
    </source>
</evidence>
<dbReference type="CDD" id="cd00201">
    <property type="entry name" value="WW"/>
    <property type="match status" value="1"/>
</dbReference>
<sequence length="147" mass="16895">MPKGGKPRHGEKLIPYLFAVLTEVWVELKTDDGRIYFWNRHDNSRAWSLPEGEEVKWIGEKSPDGRTYYWSRKSKETVWVLPPLEKKDSEEHFEVLSALVFSREEPKETKEEPPKGALASLLRGEKPGKDSGTKVLLEPASVCLFLQ</sequence>
<name>A0ABP0R0A8_9DINO</name>
<accession>A0ABP0R0A8</accession>
<feature type="domain" description="WW" evidence="2">
    <location>
        <begin position="19"/>
        <end position="52"/>
    </location>
</feature>
<dbReference type="Proteomes" id="UP001642464">
    <property type="component" value="Unassembled WGS sequence"/>
</dbReference>
<dbReference type="SMART" id="SM00456">
    <property type="entry name" value="WW"/>
    <property type="match status" value="2"/>
</dbReference>
<dbReference type="EMBL" id="CAXAMM010040496">
    <property type="protein sequence ID" value="CAK9093664.1"/>
    <property type="molecule type" value="Genomic_DNA"/>
</dbReference>
<dbReference type="InterPro" id="IPR036020">
    <property type="entry name" value="WW_dom_sf"/>
</dbReference>
<dbReference type="Gene3D" id="2.20.70.10">
    <property type="match status" value="2"/>
</dbReference>
<dbReference type="PROSITE" id="PS50020">
    <property type="entry name" value="WW_DOMAIN_2"/>
    <property type="match status" value="2"/>
</dbReference>
<gene>
    <name evidence="3" type="ORF">SCF082_LOCUS44061</name>
</gene>
<proteinExistence type="predicted"/>
<dbReference type="InterPro" id="IPR001202">
    <property type="entry name" value="WW_dom"/>
</dbReference>
<feature type="region of interest" description="Disordered" evidence="1">
    <location>
        <begin position="104"/>
        <end position="133"/>
    </location>
</feature>